<gene>
    <name evidence="1" type="ORF">SVUK_LOCUS12635</name>
</gene>
<dbReference type="EMBL" id="UYYB01099728">
    <property type="protein sequence ID" value="VDM77637.1"/>
    <property type="molecule type" value="Genomic_DNA"/>
</dbReference>
<proteinExistence type="predicted"/>
<dbReference type="OrthoDB" id="5847305at2759"/>
<dbReference type="AlphaFoldDB" id="A0A3P7JN71"/>
<organism evidence="1 2">
    <name type="scientific">Strongylus vulgaris</name>
    <name type="common">Blood worm</name>
    <dbReference type="NCBI Taxonomy" id="40348"/>
    <lineage>
        <taxon>Eukaryota</taxon>
        <taxon>Metazoa</taxon>
        <taxon>Ecdysozoa</taxon>
        <taxon>Nematoda</taxon>
        <taxon>Chromadorea</taxon>
        <taxon>Rhabditida</taxon>
        <taxon>Rhabditina</taxon>
        <taxon>Rhabditomorpha</taxon>
        <taxon>Strongyloidea</taxon>
        <taxon>Strongylidae</taxon>
        <taxon>Strongylus</taxon>
    </lineage>
</organism>
<evidence type="ECO:0000313" key="1">
    <source>
        <dbReference type="EMBL" id="VDM77637.1"/>
    </source>
</evidence>
<reference evidence="1 2" key="1">
    <citation type="submission" date="2018-11" db="EMBL/GenBank/DDBJ databases">
        <authorList>
            <consortium name="Pathogen Informatics"/>
        </authorList>
    </citation>
    <scope>NUCLEOTIDE SEQUENCE [LARGE SCALE GENOMIC DNA]</scope>
</reference>
<evidence type="ECO:0000313" key="2">
    <source>
        <dbReference type="Proteomes" id="UP000270094"/>
    </source>
</evidence>
<name>A0A3P7JN71_STRVU</name>
<protein>
    <submittedName>
        <fullName evidence="1">Uncharacterized protein</fullName>
    </submittedName>
</protein>
<accession>A0A3P7JN71</accession>
<dbReference type="Proteomes" id="UP000270094">
    <property type="component" value="Unassembled WGS sequence"/>
</dbReference>
<keyword evidence="2" id="KW-1185">Reference proteome</keyword>
<sequence>MTNVLRRNINYYQQCTAIRLADPLRGPVILITAEEVWLAVTRTKYGKASGPDDIPKRKWKKMRVPYGLQASSIRSSKLSPVIGQRAQRFRYGKMKAISQIVQRIGQSG</sequence>